<dbReference type="Pfam" id="PF00403">
    <property type="entry name" value="HMA"/>
    <property type="match status" value="1"/>
</dbReference>
<protein>
    <submittedName>
        <fullName evidence="2">Heavy-metal-associated domain-containing protein</fullName>
    </submittedName>
</protein>
<dbReference type="Proteomes" id="UP000593932">
    <property type="component" value="Chromosome"/>
</dbReference>
<dbReference type="InterPro" id="IPR006121">
    <property type="entry name" value="HMA_dom"/>
</dbReference>
<keyword evidence="3" id="KW-1185">Reference proteome</keyword>
<evidence type="ECO:0000313" key="2">
    <source>
        <dbReference type="EMBL" id="QOW23074.1"/>
    </source>
</evidence>
<dbReference type="RefSeq" id="WP_052497485.1">
    <property type="nucleotide sequence ID" value="NZ_CP063657.1"/>
</dbReference>
<proteinExistence type="predicted"/>
<dbReference type="PROSITE" id="PS50846">
    <property type="entry name" value="HMA_2"/>
    <property type="match status" value="1"/>
</dbReference>
<evidence type="ECO:0000259" key="1">
    <source>
        <dbReference type="PROSITE" id="PS50846"/>
    </source>
</evidence>
<feature type="domain" description="HMA" evidence="1">
    <location>
        <begin position="14"/>
        <end position="77"/>
    </location>
</feature>
<name>A0A7S6ZVS3_9GAMM</name>
<dbReference type="SUPFAM" id="SSF55008">
    <property type="entry name" value="HMA, heavy metal-associated domain"/>
    <property type="match status" value="1"/>
</dbReference>
<dbReference type="InterPro" id="IPR036163">
    <property type="entry name" value="HMA_dom_sf"/>
</dbReference>
<evidence type="ECO:0000313" key="3">
    <source>
        <dbReference type="Proteomes" id="UP000593932"/>
    </source>
</evidence>
<dbReference type="EMBL" id="CP063657">
    <property type="protein sequence ID" value="QOW23074.1"/>
    <property type="molecule type" value="Genomic_DNA"/>
</dbReference>
<dbReference type="Gene3D" id="3.30.70.100">
    <property type="match status" value="1"/>
</dbReference>
<reference evidence="2 3" key="1">
    <citation type="submission" date="2020-10" db="EMBL/GenBank/DDBJ databases">
        <title>complete genome sequencing of Lysobacter sp. H23M41.</title>
        <authorList>
            <person name="Bae J.-W."/>
            <person name="Lee S.-Y."/>
        </authorList>
    </citation>
    <scope>NUCLEOTIDE SEQUENCE [LARGE SCALE GENOMIC DNA]</scope>
    <source>
        <strain evidence="2 3">H23M41</strain>
    </source>
</reference>
<organism evidence="2 3">
    <name type="scientific">Novilysobacter avium</name>
    <dbReference type="NCBI Taxonomy" id="2781023"/>
    <lineage>
        <taxon>Bacteria</taxon>
        <taxon>Pseudomonadati</taxon>
        <taxon>Pseudomonadota</taxon>
        <taxon>Gammaproteobacteria</taxon>
        <taxon>Lysobacterales</taxon>
        <taxon>Lysobacteraceae</taxon>
        <taxon>Novilysobacter</taxon>
    </lineage>
</organism>
<gene>
    <name evidence="2" type="ORF">INQ42_05865</name>
</gene>
<accession>A0A7S6ZVS3</accession>
<sequence>MLHPLDIHAHQELKSMLLEVEKITCDKCGDAIQKAILAQDPTAQVTVNVADQQVRVEGLITQQQAIDALVAAGYPASNAAPHSGEGSDCCGGCS</sequence>